<evidence type="ECO:0000313" key="3">
    <source>
        <dbReference type="Proteomes" id="UP001447188"/>
    </source>
</evidence>
<name>A0ABR3GE04_9PEZI</name>
<feature type="region of interest" description="Disordered" evidence="1">
    <location>
        <begin position="1"/>
        <end position="24"/>
    </location>
</feature>
<evidence type="ECO:0000313" key="2">
    <source>
        <dbReference type="EMBL" id="KAL0634043.1"/>
    </source>
</evidence>
<dbReference type="Proteomes" id="UP001447188">
    <property type="component" value="Unassembled WGS sequence"/>
</dbReference>
<feature type="region of interest" description="Disordered" evidence="1">
    <location>
        <begin position="125"/>
        <end position="148"/>
    </location>
</feature>
<comment type="caution">
    <text evidence="2">The sequence shown here is derived from an EMBL/GenBank/DDBJ whole genome shotgun (WGS) entry which is preliminary data.</text>
</comment>
<evidence type="ECO:0000256" key="1">
    <source>
        <dbReference type="SAM" id="MobiDB-lite"/>
    </source>
</evidence>
<dbReference type="EMBL" id="JBBBZM010000106">
    <property type="protein sequence ID" value="KAL0634043.1"/>
    <property type="molecule type" value="Genomic_DNA"/>
</dbReference>
<sequence>MQPMWARTPQRALPPTPRRIPNTPTARAQAASLDELAALIAANKAARRAGNVPRSATLPIMRPSPRPAIPAVFNHEIPVYRPMNQRGDQDRYFTLPTARPTSRRPGIPTTFFGMEIHIDPPSAPRISTARLPGQGRPRASTYPQLADREAVHDADLKTSQKPSRSPFNMLNQEQVKGRTGRKRSLSLSALSWMVRRRQEGGDPIVPIADTGAVRSAVNQGV</sequence>
<accession>A0ABR3GE04</accession>
<reference evidence="2 3" key="1">
    <citation type="submission" date="2024-02" db="EMBL/GenBank/DDBJ databases">
        <title>Discinaceae phylogenomics.</title>
        <authorList>
            <person name="Dirks A.C."/>
            <person name="James T.Y."/>
        </authorList>
    </citation>
    <scope>NUCLEOTIDE SEQUENCE [LARGE SCALE GENOMIC DNA]</scope>
    <source>
        <strain evidence="2 3">ACD0624</strain>
    </source>
</reference>
<gene>
    <name evidence="2" type="ORF">Q9L58_007061</name>
</gene>
<proteinExistence type="predicted"/>
<keyword evidence="3" id="KW-1185">Reference proteome</keyword>
<protein>
    <submittedName>
        <fullName evidence="2">Uncharacterized protein</fullName>
    </submittedName>
</protein>
<organism evidence="2 3">
    <name type="scientific">Discina gigas</name>
    <dbReference type="NCBI Taxonomy" id="1032678"/>
    <lineage>
        <taxon>Eukaryota</taxon>
        <taxon>Fungi</taxon>
        <taxon>Dikarya</taxon>
        <taxon>Ascomycota</taxon>
        <taxon>Pezizomycotina</taxon>
        <taxon>Pezizomycetes</taxon>
        <taxon>Pezizales</taxon>
        <taxon>Discinaceae</taxon>
        <taxon>Discina</taxon>
    </lineage>
</organism>